<name>A0A0A9ADV8_ARUDO</name>
<dbReference type="EMBL" id="GBRH01250785">
    <property type="protein sequence ID" value="JAD47110.1"/>
    <property type="molecule type" value="Transcribed_RNA"/>
</dbReference>
<reference evidence="1" key="1">
    <citation type="submission" date="2014-09" db="EMBL/GenBank/DDBJ databases">
        <authorList>
            <person name="Magalhaes I.L.F."/>
            <person name="Oliveira U."/>
            <person name="Santos F.R."/>
            <person name="Vidigal T.H.D.A."/>
            <person name="Brescovit A.D."/>
            <person name="Santos A.J."/>
        </authorList>
    </citation>
    <scope>NUCLEOTIDE SEQUENCE</scope>
    <source>
        <tissue evidence="1">Shoot tissue taken approximately 20 cm above the soil surface</tissue>
    </source>
</reference>
<accession>A0A0A9ADV8</accession>
<organism evidence="1">
    <name type="scientific">Arundo donax</name>
    <name type="common">Giant reed</name>
    <name type="synonym">Donax arundinaceus</name>
    <dbReference type="NCBI Taxonomy" id="35708"/>
    <lineage>
        <taxon>Eukaryota</taxon>
        <taxon>Viridiplantae</taxon>
        <taxon>Streptophyta</taxon>
        <taxon>Embryophyta</taxon>
        <taxon>Tracheophyta</taxon>
        <taxon>Spermatophyta</taxon>
        <taxon>Magnoliopsida</taxon>
        <taxon>Liliopsida</taxon>
        <taxon>Poales</taxon>
        <taxon>Poaceae</taxon>
        <taxon>PACMAD clade</taxon>
        <taxon>Arundinoideae</taxon>
        <taxon>Arundineae</taxon>
        <taxon>Arundo</taxon>
    </lineage>
</organism>
<reference evidence="1" key="2">
    <citation type="journal article" date="2015" name="Data Brief">
        <title>Shoot transcriptome of the giant reed, Arundo donax.</title>
        <authorList>
            <person name="Barrero R.A."/>
            <person name="Guerrero F.D."/>
            <person name="Moolhuijzen P."/>
            <person name="Goolsby J.A."/>
            <person name="Tidwell J."/>
            <person name="Bellgard S.E."/>
            <person name="Bellgard M.I."/>
        </authorList>
    </citation>
    <scope>NUCLEOTIDE SEQUENCE</scope>
    <source>
        <tissue evidence="1">Shoot tissue taken approximately 20 cm above the soil surface</tissue>
    </source>
</reference>
<protein>
    <submittedName>
        <fullName evidence="1">Uncharacterized protein</fullName>
    </submittedName>
</protein>
<proteinExistence type="predicted"/>
<sequence>MLPRHAGGAPPASMLTAHHATDCRALTTSLPR</sequence>
<evidence type="ECO:0000313" key="1">
    <source>
        <dbReference type="EMBL" id="JAD47110.1"/>
    </source>
</evidence>
<dbReference type="AlphaFoldDB" id="A0A0A9ADV8"/>